<evidence type="ECO:0000256" key="1">
    <source>
        <dbReference type="ARBA" id="ARBA00006640"/>
    </source>
</evidence>
<name>A0A1E4SRK2_9ASCO</name>
<keyword evidence="5" id="KW-1185">Reference proteome</keyword>
<dbReference type="GeneID" id="30986105"/>
<organism evidence="4 5">
    <name type="scientific">Suhomyces tanzawaensis NRRL Y-17324</name>
    <dbReference type="NCBI Taxonomy" id="984487"/>
    <lineage>
        <taxon>Eukaryota</taxon>
        <taxon>Fungi</taxon>
        <taxon>Dikarya</taxon>
        <taxon>Ascomycota</taxon>
        <taxon>Saccharomycotina</taxon>
        <taxon>Pichiomycetes</taxon>
        <taxon>Debaryomycetaceae</taxon>
        <taxon>Suhomyces</taxon>
    </lineage>
</organism>
<evidence type="ECO:0000256" key="3">
    <source>
        <dbReference type="ARBA" id="ARBA00023274"/>
    </source>
</evidence>
<accession>A0A1E4SRK2</accession>
<dbReference type="InterPro" id="IPR052837">
    <property type="entry name" value="Mitoribosomal_bS21"/>
</dbReference>
<dbReference type="STRING" id="984487.A0A1E4SRK2"/>
<dbReference type="GO" id="GO:0003735">
    <property type="term" value="F:structural constituent of ribosome"/>
    <property type="evidence" value="ECO:0007669"/>
    <property type="project" value="InterPro"/>
</dbReference>
<dbReference type="GO" id="GO:0070124">
    <property type="term" value="P:mitochondrial translational initiation"/>
    <property type="evidence" value="ECO:0007669"/>
    <property type="project" value="TreeGrafter"/>
</dbReference>
<keyword evidence="3" id="KW-0687">Ribonucleoprotein</keyword>
<proteinExistence type="inferred from homology"/>
<dbReference type="PANTHER" id="PTHR41237:SF1">
    <property type="entry name" value="SMALL RIBOSOMAL SUBUNIT PROTEIN BS21M"/>
    <property type="match status" value="1"/>
</dbReference>
<evidence type="ECO:0000313" key="4">
    <source>
        <dbReference type="EMBL" id="ODV82136.1"/>
    </source>
</evidence>
<dbReference type="Pfam" id="PF01165">
    <property type="entry name" value="Ribosomal_S21"/>
    <property type="match status" value="1"/>
</dbReference>
<dbReference type="GO" id="GO:0005763">
    <property type="term" value="C:mitochondrial small ribosomal subunit"/>
    <property type="evidence" value="ECO:0007669"/>
    <property type="project" value="TreeGrafter"/>
</dbReference>
<protein>
    <recommendedName>
        <fullName evidence="6">Ribosomal protein S21</fullName>
    </recommendedName>
</protein>
<evidence type="ECO:0000256" key="2">
    <source>
        <dbReference type="ARBA" id="ARBA00022980"/>
    </source>
</evidence>
<evidence type="ECO:0008006" key="6">
    <source>
        <dbReference type="Google" id="ProtNLM"/>
    </source>
</evidence>
<gene>
    <name evidence="4" type="ORF">CANTADRAFT_93328</name>
</gene>
<keyword evidence="2" id="KW-0689">Ribosomal protein</keyword>
<sequence>MSFFVRAPALLFGINSARFNSSFDQLNAAVKQSNKKGSQENASTVSDINDLLNSSLELPETSYLGKKNNEYGLGNMVPNPRDVAKSIRQNGPIAGRTVDVHYNSIGKALYSLNGININNKIRYLQNIQSRHIRPAKYTKQKRREWWRRKFSDGFKELMGQVQDARRRGY</sequence>
<dbReference type="EMBL" id="KV453909">
    <property type="protein sequence ID" value="ODV82136.1"/>
    <property type="molecule type" value="Genomic_DNA"/>
</dbReference>
<dbReference type="RefSeq" id="XP_020067258.1">
    <property type="nucleotide sequence ID" value="XM_020211969.1"/>
</dbReference>
<dbReference type="PANTHER" id="PTHR41237">
    <property type="entry name" value="37S RIBOSOMAL PROTEIN MRP21, MITOCHONDRIAL"/>
    <property type="match status" value="1"/>
</dbReference>
<dbReference type="OrthoDB" id="2501249at2759"/>
<dbReference type="AlphaFoldDB" id="A0A1E4SRK2"/>
<dbReference type="Proteomes" id="UP000094285">
    <property type="component" value="Unassembled WGS sequence"/>
</dbReference>
<evidence type="ECO:0000313" key="5">
    <source>
        <dbReference type="Proteomes" id="UP000094285"/>
    </source>
</evidence>
<comment type="similarity">
    <text evidence="1">Belongs to the bacterial ribosomal protein bS21 family.</text>
</comment>
<dbReference type="InterPro" id="IPR001911">
    <property type="entry name" value="Ribosomal_bS21"/>
</dbReference>
<reference evidence="5" key="1">
    <citation type="submission" date="2016-05" db="EMBL/GenBank/DDBJ databases">
        <title>Comparative genomics of biotechnologically important yeasts.</title>
        <authorList>
            <consortium name="DOE Joint Genome Institute"/>
            <person name="Riley R."/>
            <person name="Haridas S."/>
            <person name="Wolfe K.H."/>
            <person name="Lopes M.R."/>
            <person name="Hittinger C.T."/>
            <person name="Goker M."/>
            <person name="Salamov A."/>
            <person name="Wisecaver J."/>
            <person name="Long T.M."/>
            <person name="Aerts A.L."/>
            <person name="Barry K."/>
            <person name="Choi C."/>
            <person name="Clum A."/>
            <person name="Coughlan A.Y."/>
            <person name="Deshpande S."/>
            <person name="Douglass A.P."/>
            <person name="Hanson S.J."/>
            <person name="Klenk H.-P."/>
            <person name="Labutti K."/>
            <person name="Lapidus A."/>
            <person name="Lindquist E."/>
            <person name="Lipzen A."/>
            <person name="Meier-Kolthoff J.P."/>
            <person name="Ohm R.A."/>
            <person name="Otillar R.P."/>
            <person name="Pangilinan J."/>
            <person name="Peng Y."/>
            <person name="Rokas A."/>
            <person name="Rosa C.A."/>
            <person name="Scheuner C."/>
            <person name="Sibirny A.A."/>
            <person name="Slot J.C."/>
            <person name="Stielow J.B."/>
            <person name="Sun H."/>
            <person name="Kurtzman C.P."/>
            <person name="Blackwell M."/>
            <person name="Grigoriev I.V."/>
            <person name="Jeffries T.W."/>
        </authorList>
    </citation>
    <scope>NUCLEOTIDE SEQUENCE [LARGE SCALE GENOMIC DNA]</scope>
    <source>
        <strain evidence="5">NRRL Y-17324</strain>
    </source>
</reference>